<dbReference type="EMBL" id="VRZA01000003">
    <property type="protein sequence ID" value="TXS93987.1"/>
    <property type="molecule type" value="Genomic_DNA"/>
</dbReference>
<evidence type="ECO:0000313" key="4">
    <source>
        <dbReference type="Proteomes" id="UP000321039"/>
    </source>
</evidence>
<keyword evidence="1" id="KW-0472">Membrane</keyword>
<reference evidence="3 4" key="1">
    <citation type="submission" date="2019-08" db="EMBL/GenBank/DDBJ databases">
        <title>Parahaliea maris sp. nov., isolated from the surface seawater.</title>
        <authorList>
            <person name="Liu Y."/>
        </authorList>
    </citation>
    <scope>NUCLEOTIDE SEQUENCE [LARGE SCALE GENOMIC DNA]</scope>
    <source>
        <strain evidence="3 4">HSLHS9</strain>
    </source>
</reference>
<dbReference type="Pfam" id="PF14238">
    <property type="entry name" value="DUF4340"/>
    <property type="match status" value="1"/>
</dbReference>
<name>A0A5C9A2Z2_9GAMM</name>
<keyword evidence="1" id="KW-1133">Transmembrane helix</keyword>
<sequence>MVAAASAPQALPAGAGPVNRTILALLFLLAVQVLLAGVLAWSGKNELDERQQLLPAGRELQVDEIRIADAADSEVVLRQVHGQWLLPELQNLPASQQRVTRLLETLARQPHGFPVANSAAARQRYRVTSYQFHRRLGFYHGQELLETVYLGRSPAYRQVYARNSRSNDIYSLRYSNHDAPATANAWLDRNLLQVAAPSRMEIAGLRLERSNDQQWRTRDGHRADGKAVERLLKLLRELKVTGLADEDMQRSLAEDGAAQRIIRLRQGGQDRVLELLVLEGQFYAKDARYPLFFIVDPRQYLALLQFDRQRLTGASAAQVAPSKSIEETGN</sequence>
<keyword evidence="1" id="KW-0812">Transmembrane</keyword>
<evidence type="ECO:0000259" key="2">
    <source>
        <dbReference type="Pfam" id="PF14238"/>
    </source>
</evidence>
<gene>
    <name evidence="3" type="ORF">FV139_10210</name>
</gene>
<proteinExistence type="predicted"/>
<comment type="caution">
    <text evidence="3">The sequence shown here is derived from an EMBL/GenBank/DDBJ whole genome shotgun (WGS) entry which is preliminary data.</text>
</comment>
<accession>A0A5C9A2Z2</accession>
<feature type="domain" description="DUF4340" evidence="2">
    <location>
        <begin position="84"/>
        <end position="246"/>
    </location>
</feature>
<dbReference type="Proteomes" id="UP000321039">
    <property type="component" value="Unassembled WGS sequence"/>
</dbReference>
<dbReference type="InterPro" id="IPR025641">
    <property type="entry name" value="DUF4340"/>
</dbReference>
<protein>
    <submittedName>
        <fullName evidence="3">DUF4340 domain-containing protein</fullName>
    </submittedName>
</protein>
<organism evidence="3 4">
    <name type="scientific">Parahaliea maris</name>
    <dbReference type="NCBI Taxonomy" id="2716870"/>
    <lineage>
        <taxon>Bacteria</taxon>
        <taxon>Pseudomonadati</taxon>
        <taxon>Pseudomonadota</taxon>
        <taxon>Gammaproteobacteria</taxon>
        <taxon>Cellvibrionales</taxon>
        <taxon>Halieaceae</taxon>
        <taxon>Parahaliea</taxon>
    </lineage>
</organism>
<dbReference type="AlphaFoldDB" id="A0A5C9A2Z2"/>
<evidence type="ECO:0000256" key="1">
    <source>
        <dbReference type="SAM" id="Phobius"/>
    </source>
</evidence>
<feature type="transmembrane region" description="Helical" evidence="1">
    <location>
        <begin position="22"/>
        <end position="41"/>
    </location>
</feature>
<keyword evidence="4" id="KW-1185">Reference proteome</keyword>
<evidence type="ECO:0000313" key="3">
    <source>
        <dbReference type="EMBL" id="TXS93987.1"/>
    </source>
</evidence>